<dbReference type="EMBL" id="GBRH01165600">
    <property type="protein sequence ID" value="JAE32296.1"/>
    <property type="molecule type" value="Transcribed_RNA"/>
</dbReference>
<proteinExistence type="predicted"/>
<evidence type="ECO:0000256" key="1">
    <source>
        <dbReference type="SAM" id="MobiDB-lite"/>
    </source>
</evidence>
<feature type="compositionally biased region" description="Low complexity" evidence="1">
    <location>
        <begin position="34"/>
        <end position="53"/>
    </location>
</feature>
<accession>A0A0A9HBR4</accession>
<protein>
    <submittedName>
        <fullName evidence="2">Uncharacterized protein</fullName>
    </submittedName>
</protein>
<feature type="region of interest" description="Disordered" evidence="1">
    <location>
        <begin position="19"/>
        <end position="89"/>
    </location>
</feature>
<dbReference type="AlphaFoldDB" id="A0A0A9HBR4"/>
<reference evidence="2" key="1">
    <citation type="submission" date="2014-09" db="EMBL/GenBank/DDBJ databases">
        <authorList>
            <person name="Magalhaes I.L.F."/>
            <person name="Oliveira U."/>
            <person name="Santos F.R."/>
            <person name="Vidigal T.H.D.A."/>
            <person name="Brescovit A.D."/>
            <person name="Santos A.J."/>
        </authorList>
    </citation>
    <scope>NUCLEOTIDE SEQUENCE</scope>
    <source>
        <tissue evidence="2">Shoot tissue taken approximately 20 cm above the soil surface</tissue>
    </source>
</reference>
<sequence length="120" mass="12634">MWGASESLLAAGISWSALAKARESAVQPHPPERPTLTPPLGAAPARSAASPTPNLANHSGGRQGDTSEKALLSGVQREPHAPYATRTADWPTDQGVHNCCSHSVSYHFHLAHQEQTAPDA</sequence>
<organism evidence="2">
    <name type="scientific">Arundo donax</name>
    <name type="common">Giant reed</name>
    <name type="synonym">Donax arundinaceus</name>
    <dbReference type="NCBI Taxonomy" id="35708"/>
    <lineage>
        <taxon>Eukaryota</taxon>
        <taxon>Viridiplantae</taxon>
        <taxon>Streptophyta</taxon>
        <taxon>Embryophyta</taxon>
        <taxon>Tracheophyta</taxon>
        <taxon>Spermatophyta</taxon>
        <taxon>Magnoliopsida</taxon>
        <taxon>Liliopsida</taxon>
        <taxon>Poales</taxon>
        <taxon>Poaceae</taxon>
        <taxon>PACMAD clade</taxon>
        <taxon>Arundinoideae</taxon>
        <taxon>Arundineae</taxon>
        <taxon>Arundo</taxon>
    </lineage>
</organism>
<name>A0A0A9HBR4_ARUDO</name>
<evidence type="ECO:0000313" key="2">
    <source>
        <dbReference type="EMBL" id="JAE32296.1"/>
    </source>
</evidence>
<reference evidence="2" key="2">
    <citation type="journal article" date="2015" name="Data Brief">
        <title>Shoot transcriptome of the giant reed, Arundo donax.</title>
        <authorList>
            <person name="Barrero R.A."/>
            <person name="Guerrero F.D."/>
            <person name="Moolhuijzen P."/>
            <person name="Goolsby J.A."/>
            <person name="Tidwell J."/>
            <person name="Bellgard S.E."/>
            <person name="Bellgard M.I."/>
        </authorList>
    </citation>
    <scope>NUCLEOTIDE SEQUENCE</scope>
    <source>
        <tissue evidence="2">Shoot tissue taken approximately 20 cm above the soil surface</tissue>
    </source>
</reference>